<dbReference type="RefSeq" id="WP_208175872.1">
    <property type="nucleotide sequence ID" value="NZ_JAGETZ010000006.1"/>
</dbReference>
<proteinExistence type="predicted"/>
<evidence type="ECO:0000313" key="1">
    <source>
        <dbReference type="EMBL" id="MBO2010235.1"/>
    </source>
</evidence>
<sequence>MKPALKILLSVLTLFLLSGIGGYFYMRQKFTPAANQLVVSGLPATTSFTWWADTARGRAMPHAAVLVPVRLPGCPRTCYFQFDTGAPYSLLYTESLASLQAAYPTLPFAQAADTVRDFRCSLGQSQLLAHWVRVKPHGPHNLPADTATAFIIGTLGADVIDGRSLVLDFAHRRFSLDAHLPDSLAQRATFVPLAFENRRVLLTMNLQGKPRQLLYDSGTSAFSLLTSHGEWDRLAQPGAPVHKVDVKSFDRTLTSYTAPTAATLELDNTVPPLPLGTTTYMEGISLTQSMLMRFSGMGGMLGNRAFDEQTILLDVPGGRFGLVRRR</sequence>
<accession>A0ABS3QG57</accession>
<name>A0ABS3QG57_9BACT</name>
<keyword evidence="2" id="KW-1185">Reference proteome</keyword>
<reference evidence="1 2" key="1">
    <citation type="submission" date="2021-03" db="EMBL/GenBank/DDBJ databases">
        <authorList>
            <person name="Kim M.K."/>
        </authorList>
    </citation>
    <scope>NUCLEOTIDE SEQUENCE [LARGE SCALE GENOMIC DNA]</scope>
    <source>
        <strain evidence="1 2">BT442</strain>
    </source>
</reference>
<comment type="caution">
    <text evidence="1">The sequence shown here is derived from an EMBL/GenBank/DDBJ whole genome shotgun (WGS) entry which is preliminary data.</text>
</comment>
<dbReference type="EMBL" id="JAGETZ010000006">
    <property type="protein sequence ID" value="MBO2010235.1"/>
    <property type="molecule type" value="Genomic_DNA"/>
</dbReference>
<evidence type="ECO:0008006" key="3">
    <source>
        <dbReference type="Google" id="ProtNLM"/>
    </source>
</evidence>
<dbReference type="Proteomes" id="UP000664369">
    <property type="component" value="Unassembled WGS sequence"/>
</dbReference>
<evidence type="ECO:0000313" key="2">
    <source>
        <dbReference type="Proteomes" id="UP000664369"/>
    </source>
</evidence>
<protein>
    <recommendedName>
        <fullName evidence="3">Peptidase A2 domain-containing protein</fullName>
    </recommendedName>
</protein>
<organism evidence="1 2">
    <name type="scientific">Hymenobacter negativus</name>
    <dbReference type="NCBI Taxonomy" id="2795026"/>
    <lineage>
        <taxon>Bacteria</taxon>
        <taxon>Pseudomonadati</taxon>
        <taxon>Bacteroidota</taxon>
        <taxon>Cytophagia</taxon>
        <taxon>Cytophagales</taxon>
        <taxon>Hymenobacteraceae</taxon>
        <taxon>Hymenobacter</taxon>
    </lineage>
</organism>
<gene>
    <name evidence="1" type="ORF">J4E00_14330</name>
</gene>